<reference evidence="2" key="1">
    <citation type="submission" date="2020-06" db="EMBL/GenBank/DDBJ databases">
        <authorList>
            <person name="Li T."/>
            <person name="Hu X."/>
            <person name="Zhang T."/>
            <person name="Song X."/>
            <person name="Zhang H."/>
            <person name="Dai N."/>
            <person name="Sheng W."/>
            <person name="Hou X."/>
            <person name="Wei L."/>
        </authorList>
    </citation>
    <scope>NUCLEOTIDE SEQUENCE</scope>
    <source>
        <strain evidence="2">3651</strain>
        <tissue evidence="2">Leaf</tissue>
    </source>
</reference>
<evidence type="ECO:0000256" key="1">
    <source>
        <dbReference type="SAM" id="MobiDB-lite"/>
    </source>
</evidence>
<accession>A0AAE1Y478</accession>
<dbReference type="EMBL" id="JACGWO010000007">
    <property type="protein sequence ID" value="KAK4423187.1"/>
    <property type="molecule type" value="Genomic_DNA"/>
</dbReference>
<dbReference type="Proteomes" id="UP001293254">
    <property type="component" value="Unassembled WGS sequence"/>
</dbReference>
<keyword evidence="3" id="KW-1185">Reference proteome</keyword>
<feature type="compositionally biased region" description="Pro residues" evidence="1">
    <location>
        <begin position="143"/>
        <end position="154"/>
    </location>
</feature>
<evidence type="ECO:0000313" key="3">
    <source>
        <dbReference type="Proteomes" id="UP001293254"/>
    </source>
</evidence>
<name>A0AAE1Y478_9LAMI</name>
<feature type="compositionally biased region" description="Polar residues" evidence="1">
    <location>
        <begin position="182"/>
        <end position="204"/>
    </location>
</feature>
<gene>
    <name evidence="2" type="ORF">Salat_1901500</name>
</gene>
<reference evidence="2" key="2">
    <citation type="journal article" date="2024" name="Plant">
        <title>Genomic evolution and insights into agronomic trait innovations of Sesamum species.</title>
        <authorList>
            <person name="Miao H."/>
            <person name="Wang L."/>
            <person name="Qu L."/>
            <person name="Liu H."/>
            <person name="Sun Y."/>
            <person name="Le M."/>
            <person name="Wang Q."/>
            <person name="Wei S."/>
            <person name="Zheng Y."/>
            <person name="Lin W."/>
            <person name="Duan Y."/>
            <person name="Cao H."/>
            <person name="Xiong S."/>
            <person name="Wang X."/>
            <person name="Wei L."/>
            <person name="Li C."/>
            <person name="Ma Q."/>
            <person name="Ju M."/>
            <person name="Zhao R."/>
            <person name="Li G."/>
            <person name="Mu C."/>
            <person name="Tian Q."/>
            <person name="Mei H."/>
            <person name="Zhang T."/>
            <person name="Gao T."/>
            <person name="Zhang H."/>
        </authorList>
    </citation>
    <scope>NUCLEOTIDE SEQUENCE</scope>
    <source>
        <strain evidence="2">3651</strain>
    </source>
</reference>
<protein>
    <submittedName>
        <fullName evidence="2">Uncharacterized protein</fullName>
    </submittedName>
</protein>
<organism evidence="2 3">
    <name type="scientific">Sesamum alatum</name>
    <dbReference type="NCBI Taxonomy" id="300844"/>
    <lineage>
        <taxon>Eukaryota</taxon>
        <taxon>Viridiplantae</taxon>
        <taxon>Streptophyta</taxon>
        <taxon>Embryophyta</taxon>
        <taxon>Tracheophyta</taxon>
        <taxon>Spermatophyta</taxon>
        <taxon>Magnoliopsida</taxon>
        <taxon>eudicotyledons</taxon>
        <taxon>Gunneridae</taxon>
        <taxon>Pentapetalae</taxon>
        <taxon>asterids</taxon>
        <taxon>lamiids</taxon>
        <taxon>Lamiales</taxon>
        <taxon>Pedaliaceae</taxon>
        <taxon>Sesamum</taxon>
    </lineage>
</organism>
<sequence length="247" mass="27624">MGHTRRDCRAQYEEGFFDLGSNTPFGPWLHHNNSVLNQFNMSSARAFSTGRNAVFPTIVRSGNHIQMEGNLRRRGADIFGSVRKDSIAEVTQQIPTIKLEKDSGQTCYFEPQSRKGKWTNTSTDKSLKEEDQNLPDGTGRPTNPLPKTPFPKPNPDITSDLPTTYSAQQTTPITHTHMPHSKATQPHSTHNTHLSIPKSQSTIPHNQLPHVKYASHAHEALSPHNMYSTTYTSTETTKPESTSLVPR</sequence>
<feature type="region of interest" description="Disordered" evidence="1">
    <location>
        <begin position="108"/>
        <end position="204"/>
    </location>
</feature>
<proteinExistence type="predicted"/>
<feature type="compositionally biased region" description="Polar residues" evidence="1">
    <location>
        <begin position="156"/>
        <end position="174"/>
    </location>
</feature>
<dbReference type="AlphaFoldDB" id="A0AAE1Y478"/>
<evidence type="ECO:0000313" key="2">
    <source>
        <dbReference type="EMBL" id="KAK4423187.1"/>
    </source>
</evidence>
<comment type="caution">
    <text evidence="2">The sequence shown here is derived from an EMBL/GenBank/DDBJ whole genome shotgun (WGS) entry which is preliminary data.</text>
</comment>